<name>A0A0B6ZUS5_9EUPU</name>
<dbReference type="AlphaFoldDB" id="A0A0B6ZUS5"/>
<protein>
    <submittedName>
        <fullName evidence="1">Uncharacterized protein</fullName>
    </submittedName>
</protein>
<evidence type="ECO:0000313" key="1">
    <source>
        <dbReference type="EMBL" id="CEK71480.1"/>
    </source>
</evidence>
<reference evidence="1" key="1">
    <citation type="submission" date="2014-12" db="EMBL/GenBank/DDBJ databases">
        <title>Insight into the proteome of Arion vulgaris.</title>
        <authorList>
            <person name="Aradska J."/>
            <person name="Bulat T."/>
            <person name="Smidak R."/>
            <person name="Sarate P."/>
            <person name="Gangsoo J."/>
            <person name="Sialana F."/>
            <person name="Bilban M."/>
            <person name="Lubec G."/>
        </authorList>
    </citation>
    <scope>NUCLEOTIDE SEQUENCE</scope>
    <source>
        <tissue evidence="1">Skin</tissue>
    </source>
</reference>
<organism evidence="1">
    <name type="scientific">Arion vulgaris</name>
    <dbReference type="NCBI Taxonomy" id="1028688"/>
    <lineage>
        <taxon>Eukaryota</taxon>
        <taxon>Metazoa</taxon>
        <taxon>Spiralia</taxon>
        <taxon>Lophotrochozoa</taxon>
        <taxon>Mollusca</taxon>
        <taxon>Gastropoda</taxon>
        <taxon>Heterobranchia</taxon>
        <taxon>Euthyneura</taxon>
        <taxon>Panpulmonata</taxon>
        <taxon>Eupulmonata</taxon>
        <taxon>Stylommatophora</taxon>
        <taxon>Helicina</taxon>
        <taxon>Arionoidea</taxon>
        <taxon>Arionidae</taxon>
        <taxon>Arion</taxon>
    </lineage>
</organism>
<proteinExistence type="predicted"/>
<sequence>MRIKPGQVHQCCLQGREKRYTNMSVMHDNLACASCRIKKDIPTNIYMTVKHGQPHQC</sequence>
<gene>
    <name evidence="1" type="primary">ORF78553</name>
</gene>
<accession>A0A0B6ZUS5</accession>
<dbReference type="EMBL" id="HACG01024615">
    <property type="protein sequence ID" value="CEK71480.1"/>
    <property type="molecule type" value="Transcribed_RNA"/>
</dbReference>
<feature type="non-terminal residue" evidence="1">
    <location>
        <position position="57"/>
    </location>
</feature>